<accession>A0A1D8AX47</accession>
<sequence length="30" mass="3257">MPFAVTKQERFMLAVLTLLVVLGLIGLAVL</sequence>
<keyword evidence="3" id="KW-1185">Reference proteome</keyword>
<gene>
    <name evidence="2" type="ORF">Verru16b_02518</name>
</gene>
<proteinExistence type="predicted"/>
<dbReference type="EMBL" id="CP016094">
    <property type="protein sequence ID" value="AOS45437.1"/>
    <property type="molecule type" value="Genomic_DNA"/>
</dbReference>
<dbReference type="AlphaFoldDB" id="A0A1D8AX47"/>
<evidence type="ECO:0000256" key="1">
    <source>
        <dbReference type="SAM" id="Phobius"/>
    </source>
</evidence>
<dbReference type="STRING" id="1838286.Verru16b_02518"/>
<organism evidence="2 3">
    <name type="scientific">Lacunisphaera limnophila</name>
    <dbReference type="NCBI Taxonomy" id="1838286"/>
    <lineage>
        <taxon>Bacteria</taxon>
        <taxon>Pseudomonadati</taxon>
        <taxon>Verrucomicrobiota</taxon>
        <taxon>Opitutia</taxon>
        <taxon>Opitutales</taxon>
        <taxon>Opitutaceae</taxon>
        <taxon>Lacunisphaera</taxon>
    </lineage>
</organism>
<keyword evidence="1" id="KW-1133">Transmembrane helix</keyword>
<keyword evidence="1" id="KW-0812">Transmembrane</keyword>
<name>A0A1D8AX47_9BACT</name>
<reference evidence="2 3" key="1">
    <citation type="submission" date="2016-06" db="EMBL/GenBank/DDBJ databases">
        <title>Three novel species with peptidoglycan cell walls form the new genus Lacunisphaera gen. nov. in the family Opitutaceae of the verrucomicrobial subdivision 4.</title>
        <authorList>
            <person name="Rast P."/>
            <person name="Gloeckner I."/>
            <person name="Jogler M."/>
            <person name="Boedeker C."/>
            <person name="Jeske O."/>
            <person name="Wiegand S."/>
            <person name="Reinhardt R."/>
            <person name="Schumann P."/>
            <person name="Rohde M."/>
            <person name="Spring S."/>
            <person name="Gloeckner F.O."/>
            <person name="Jogler C."/>
        </authorList>
    </citation>
    <scope>NUCLEOTIDE SEQUENCE [LARGE SCALE GENOMIC DNA]</scope>
    <source>
        <strain evidence="2 3">IG16b</strain>
    </source>
</reference>
<evidence type="ECO:0000313" key="3">
    <source>
        <dbReference type="Proteomes" id="UP000095228"/>
    </source>
</evidence>
<feature type="transmembrane region" description="Helical" evidence="1">
    <location>
        <begin position="12"/>
        <end position="29"/>
    </location>
</feature>
<keyword evidence="1" id="KW-0472">Membrane</keyword>
<dbReference type="Proteomes" id="UP000095228">
    <property type="component" value="Chromosome"/>
</dbReference>
<dbReference type="KEGG" id="obg:Verru16b_02518"/>
<protein>
    <submittedName>
        <fullName evidence="2">Uncharacterized protein</fullName>
    </submittedName>
</protein>
<evidence type="ECO:0000313" key="2">
    <source>
        <dbReference type="EMBL" id="AOS45437.1"/>
    </source>
</evidence>